<organism evidence="2 3">
    <name type="scientific">Cinchona calisaya</name>
    <dbReference type="NCBI Taxonomy" id="153742"/>
    <lineage>
        <taxon>Eukaryota</taxon>
        <taxon>Viridiplantae</taxon>
        <taxon>Streptophyta</taxon>
        <taxon>Embryophyta</taxon>
        <taxon>Tracheophyta</taxon>
        <taxon>Spermatophyta</taxon>
        <taxon>Magnoliopsida</taxon>
        <taxon>eudicotyledons</taxon>
        <taxon>Gunneridae</taxon>
        <taxon>Pentapetalae</taxon>
        <taxon>asterids</taxon>
        <taxon>lamiids</taxon>
        <taxon>Gentianales</taxon>
        <taxon>Rubiaceae</taxon>
        <taxon>Cinchonoideae</taxon>
        <taxon>Cinchoneae</taxon>
        <taxon>Cinchona</taxon>
    </lineage>
</organism>
<dbReference type="PANTHER" id="PTHR13156">
    <property type="entry name" value="NADH-UBIQUINONE OXIDOREDUCTASE 13 KD-A SUBUNIT"/>
    <property type="match status" value="1"/>
</dbReference>
<dbReference type="FunFam" id="2.60.260.40:FF:000001">
    <property type="entry name" value="NADH dehydrogenase [ubiquinone] iron-sulfur protein 6, mitochondrial"/>
    <property type="match status" value="1"/>
</dbReference>
<sequence length="146" mass="16288">CHKAKWSNFKPGEVERPFVCNQSTNDKGIIIAQQGQEEPYVGVNIGTDVSNLLSLVDLVATCSCRRLYMEVYDVDGNILKDTSKKSPMQLINEVPPNKVEGRIVACEGDNLALGHPIEFTYLDLDKPAVCKYCGLRYVQDHGSHHH</sequence>
<evidence type="ECO:0000259" key="1">
    <source>
        <dbReference type="Pfam" id="PF10276"/>
    </source>
</evidence>
<dbReference type="Proteomes" id="UP001630127">
    <property type="component" value="Unassembled WGS sequence"/>
</dbReference>
<dbReference type="Pfam" id="PF10276">
    <property type="entry name" value="zf-CHCC"/>
    <property type="match status" value="1"/>
</dbReference>
<comment type="caution">
    <text evidence="2">The sequence shown here is derived from an EMBL/GenBank/DDBJ whole genome shotgun (WGS) entry which is preliminary data.</text>
</comment>
<proteinExistence type="predicted"/>
<dbReference type="InterPro" id="IPR019401">
    <property type="entry name" value="Znf_CHCC"/>
</dbReference>
<dbReference type="EMBL" id="JBJUIK010000015">
    <property type="protein sequence ID" value="KAL3502657.1"/>
    <property type="molecule type" value="Genomic_DNA"/>
</dbReference>
<dbReference type="PANTHER" id="PTHR13156:SF0">
    <property type="entry name" value="NADH DEHYDROGENASE [UBIQUINONE] IRON-SULFUR PROTEIN 6, MITOCHONDRIAL"/>
    <property type="match status" value="1"/>
</dbReference>
<dbReference type="Gene3D" id="2.60.260.40">
    <property type="entry name" value="q5lls5 like domains"/>
    <property type="match status" value="1"/>
</dbReference>
<evidence type="ECO:0000313" key="3">
    <source>
        <dbReference type="Proteomes" id="UP001630127"/>
    </source>
</evidence>
<dbReference type="AlphaFoldDB" id="A0ABD2Y8A1"/>
<feature type="non-terminal residue" evidence="2">
    <location>
        <position position="1"/>
    </location>
</feature>
<keyword evidence="3" id="KW-1185">Reference proteome</keyword>
<protein>
    <recommendedName>
        <fullName evidence="1">Zinc finger CHCC-type domain-containing protein</fullName>
    </recommendedName>
</protein>
<name>A0ABD2Y8A1_9GENT</name>
<evidence type="ECO:0000313" key="2">
    <source>
        <dbReference type="EMBL" id="KAL3502657.1"/>
    </source>
</evidence>
<gene>
    <name evidence="2" type="ORF">ACH5RR_037106</name>
</gene>
<accession>A0ABD2Y8A1</accession>
<feature type="domain" description="Zinc finger CHCC-type" evidence="1">
    <location>
        <begin position="101"/>
        <end position="137"/>
    </location>
</feature>
<reference evidence="2 3" key="1">
    <citation type="submission" date="2024-11" db="EMBL/GenBank/DDBJ databases">
        <title>A near-complete genome assembly of Cinchona calisaya.</title>
        <authorList>
            <person name="Lian D.C."/>
            <person name="Zhao X.W."/>
            <person name="Wei L."/>
        </authorList>
    </citation>
    <scope>NUCLEOTIDE SEQUENCE [LARGE SCALE GENOMIC DNA]</scope>
    <source>
        <tissue evidence="2">Nenye</tissue>
    </source>
</reference>